<dbReference type="Proteomes" id="UP000279909">
    <property type="component" value="Unassembled WGS sequence"/>
</dbReference>
<accession>A0A3M8H4K8</accession>
<feature type="domain" description="Flagellar Assembly Protein A N-terminal region" evidence="2">
    <location>
        <begin position="71"/>
        <end position="242"/>
    </location>
</feature>
<comment type="caution">
    <text evidence="3">The sequence shown here is derived from an EMBL/GenBank/DDBJ whole genome shotgun (WGS) entry which is preliminary data.</text>
</comment>
<proteinExistence type="predicted"/>
<dbReference type="Pfam" id="PF20250">
    <property type="entry name" value="FapA_N"/>
    <property type="match status" value="1"/>
</dbReference>
<evidence type="ECO:0000256" key="1">
    <source>
        <dbReference type="SAM" id="Coils"/>
    </source>
</evidence>
<dbReference type="PANTHER" id="PTHR38032">
    <property type="entry name" value="POLYMERASE-RELATED"/>
    <property type="match status" value="1"/>
</dbReference>
<dbReference type="InterPro" id="IPR046866">
    <property type="entry name" value="FapA_N"/>
</dbReference>
<sequence>MIIYTNDFLELTEQNGNVLLQTIKRGFPLKEIDMILRQYPRIRLTNFAVLKSTLATETEQPVEIGKWLPNIEIEISKDHMSASIYVNETVEELKNNKEKIASDIRSLLNEHNICHGIIELEIDQLKPGKLYVIAEGTPPTKGEDAIVTYIEIPERKPIIREDGKADYFEMNFVLEIQQGDWVGEKIPARPGIDGVTIFGETIPAPSGHDVPLKYDPKSVYELEKDGKITLYANKTGVIEIQQGVIAVNDHLPIDGDVGIETGNITFDGSVTIKGTVGSGYSIIATGDISIEGREGITGAKLIKSENGDVYIKGGIFGLDETVIEAGGNIFVKHVNNAKLLAKKEIVIGYYSIGSNLAANSILLDENKGKIIGGEAVAKNKIVTAISGNRLERRTELIIKNLNRQTLLEIIQEKASLLKKTQEEIIDFTAKIDRIIANKDKLNVQQLQSLEDLKGELEKKKQLSIEIDQEIKRLMNEAKDAGKEEIVVTKSAYPGTVIQIGKKSSLLNHITQGKFRIESGELNV</sequence>
<keyword evidence="4" id="KW-1185">Reference proteome</keyword>
<evidence type="ECO:0000313" key="4">
    <source>
        <dbReference type="Proteomes" id="UP000279909"/>
    </source>
</evidence>
<dbReference type="EMBL" id="RHLQ01000052">
    <property type="protein sequence ID" value="RNC97357.1"/>
    <property type="molecule type" value="Genomic_DNA"/>
</dbReference>
<protein>
    <submittedName>
        <fullName evidence="3">DUF342 domain-containing protein</fullName>
    </submittedName>
</protein>
<evidence type="ECO:0000259" key="2">
    <source>
        <dbReference type="Pfam" id="PF20250"/>
    </source>
</evidence>
<dbReference type="OrthoDB" id="1279at2"/>
<dbReference type="InterPro" id="IPR005646">
    <property type="entry name" value="FapA"/>
</dbReference>
<name>A0A3M8H4K8_9BACI</name>
<dbReference type="InterPro" id="IPR046865">
    <property type="entry name" value="FapA_b_solenoid"/>
</dbReference>
<keyword evidence="1" id="KW-0175">Coiled coil</keyword>
<organism evidence="3 4">
    <name type="scientific">Lysinibacillus halotolerans</name>
    <dbReference type="NCBI Taxonomy" id="1368476"/>
    <lineage>
        <taxon>Bacteria</taxon>
        <taxon>Bacillati</taxon>
        <taxon>Bacillota</taxon>
        <taxon>Bacilli</taxon>
        <taxon>Bacillales</taxon>
        <taxon>Bacillaceae</taxon>
        <taxon>Lysinibacillus</taxon>
    </lineage>
</organism>
<gene>
    <name evidence="3" type="ORF">EC501_15715</name>
</gene>
<dbReference type="Pfam" id="PF03961">
    <property type="entry name" value="FapA"/>
    <property type="match status" value="1"/>
</dbReference>
<feature type="coiled-coil region" evidence="1">
    <location>
        <begin position="417"/>
        <end position="476"/>
    </location>
</feature>
<reference evidence="3 4" key="1">
    <citation type="journal article" date="2014" name="Int. J. Syst. Evol. Microbiol.">
        <title>Lysinibacillus halotolerans sp. nov., isolated from saline-alkaline soil.</title>
        <authorList>
            <person name="Kong D."/>
            <person name="Wang Y."/>
            <person name="Zhao B."/>
            <person name="Li Y."/>
            <person name="Song J."/>
            <person name="Zhai Y."/>
            <person name="Zhang C."/>
            <person name="Wang H."/>
            <person name="Chen X."/>
            <person name="Zhao B."/>
            <person name="Ruan Z."/>
        </authorList>
    </citation>
    <scope>NUCLEOTIDE SEQUENCE [LARGE SCALE GENOMIC DNA]</scope>
    <source>
        <strain evidence="3 4">MCCC 1A12703</strain>
    </source>
</reference>
<dbReference type="AlphaFoldDB" id="A0A3M8H4K8"/>
<evidence type="ECO:0000313" key="3">
    <source>
        <dbReference type="EMBL" id="RNC97357.1"/>
    </source>
</evidence>
<dbReference type="PANTHER" id="PTHR38032:SF1">
    <property type="entry name" value="RNA-BINDING PROTEIN KHPB N-TERMINAL DOMAIN-CONTAINING PROTEIN"/>
    <property type="match status" value="1"/>
</dbReference>
<dbReference type="RefSeq" id="WP_122973295.1">
    <property type="nucleotide sequence ID" value="NZ_RHLQ01000052.1"/>
</dbReference>